<feature type="coiled-coil region" evidence="1">
    <location>
        <begin position="508"/>
        <end position="535"/>
    </location>
</feature>
<protein>
    <submittedName>
        <fullName evidence="3">Uncharacterized protein</fullName>
    </submittedName>
</protein>
<evidence type="ECO:0000313" key="3">
    <source>
        <dbReference type="EMBL" id="KAF6758972.1"/>
    </source>
</evidence>
<evidence type="ECO:0000256" key="1">
    <source>
        <dbReference type="SAM" id="Coils"/>
    </source>
</evidence>
<feature type="region of interest" description="Disordered" evidence="2">
    <location>
        <begin position="647"/>
        <end position="701"/>
    </location>
</feature>
<sequence>MIAVFLSIKKQLRRIDCFSFPPPSLDHIGLKLTTTTIILNLTDLVLERAEGSQVDDSICHGGIEGPPKKTVAENDPDLLEGPPFDGDQLKYDDIYEPEDDNAPPQSPDTASGTDDSLEGLFCSSDNDARGSRSPGPCEAGGSNAMKEPYLKLTPGIKRKVRSIVEAAWEGDEPDEIPSPKRLKHQVHNPRPNSTTDAIKQGASKKRAESDSTRRVTSRPLPAKNAIFKRRLGSARRKGSAKVGESASASIPSRRRLVLRPSAGTAEQREEVRRVLEERDDLAAQVEQARDDYKSLATSLAQMQERLDAQGTSQKHALKTAITANGEGSARQIAQLKGDLKGALNTVLKEVDGRMQRHRDELEDDAKVVRADYAGVVKRQEAHESYTKKHLAYLHALNRDRKGESSRMLERVEAMEEEMDRTGKMVKAQGLTGQVERDEQAVRLADLRREYNVRFSGVQDQFSAESLDMAMRVGVVEGDVSRLRRILEDDVLPSLSQVRKDTDRAVEHRERLESDASKYRAQFESAEKEREEATGKIVERVSVTERDLAHLKSQSDQVLDVERPSLLKRLPFLKDLDDMTKTVVAEGEAMRVQFRAYEEKSRREYDALVGKLTEMTNAQNALSRNAERILTLFLSHSATFRHPFSAEDLSSDDELNGAASGAPPRPPRLARQKNRHSSRGAAPSSNLHRPPSEIQLSSASLD</sequence>
<name>A0A8H6MCE6_9AGAR</name>
<evidence type="ECO:0000313" key="4">
    <source>
        <dbReference type="Proteomes" id="UP000521943"/>
    </source>
</evidence>
<accession>A0A8H6MCE6</accession>
<dbReference type="EMBL" id="JACGCI010000017">
    <property type="protein sequence ID" value="KAF6758972.1"/>
    <property type="molecule type" value="Genomic_DNA"/>
</dbReference>
<dbReference type="Proteomes" id="UP000521943">
    <property type="component" value="Unassembled WGS sequence"/>
</dbReference>
<feature type="region of interest" description="Disordered" evidence="2">
    <location>
        <begin position="170"/>
        <end position="249"/>
    </location>
</feature>
<evidence type="ECO:0000256" key="2">
    <source>
        <dbReference type="SAM" id="MobiDB-lite"/>
    </source>
</evidence>
<feature type="coiled-coil region" evidence="1">
    <location>
        <begin position="264"/>
        <end position="305"/>
    </location>
</feature>
<comment type="caution">
    <text evidence="3">The sequence shown here is derived from an EMBL/GenBank/DDBJ whole genome shotgun (WGS) entry which is preliminary data.</text>
</comment>
<dbReference type="AlphaFoldDB" id="A0A8H6MCE6"/>
<feature type="compositionally biased region" description="Basic residues" evidence="2">
    <location>
        <begin position="226"/>
        <end position="239"/>
    </location>
</feature>
<keyword evidence="1" id="KW-0175">Coiled coil</keyword>
<reference evidence="3 4" key="1">
    <citation type="submission" date="2020-07" db="EMBL/GenBank/DDBJ databases">
        <title>Comparative genomics of pyrophilous fungi reveals a link between fire events and developmental genes.</title>
        <authorList>
            <consortium name="DOE Joint Genome Institute"/>
            <person name="Steindorff A.S."/>
            <person name="Carver A."/>
            <person name="Calhoun S."/>
            <person name="Stillman K."/>
            <person name="Liu H."/>
            <person name="Lipzen A."/>
            <person name="Pangilinan J."/>
            <person name="Labutti K."/>
            <person name="Bruns T.D."/>
            <person name="Grigoriev I.V."/>
        </authorList>
    </citation>
    <scope>NUCLEOTIDE SEQUENCE [LARGE SCALE GENOMIC DNA]</scope>
    <source>
        <strain evidence="3 4">CBS 144469</strain>
    </source>
</reference>
<gene>
    <name evidence="3" type="ORF">DFP72DRAFT_1104231</name>
</gene>
<dbReference type="OrthoDB" id="10308906at2759"/>
<keyword evidence="4" id="KW-1185">Reference proteome</keyword>
<feature type="compositionally biased region" description="Basic residues" evidence="2">
    <location>
        <begin position="667"/>
        <end position="677"/>
    </location>
</feature>
<proteinExistence type="predicted"/>
<organism evidence="3 4">
    <name type="scientific">Ephemerocybe angulata</name>
    <dbReference type="NCBI Taxonomy" id="980116"/>
    <lineage>
        <taxon>Eukaryota</taxon>
        <taxon>Fungi</taxon>
        <taxon>Dikarya</taxon>
        <taxon>Basidiomycota</taxon>
        <taxon>Agaricomycotina</taxon>
        <taxon>Agaricomycetes</taxon>
        <taxon>Agaricomycetidae</taxon>
        <taxon>Agaricales</taxon>
        <taxon>Agaricineae</taxon>
        <taxon>Psathyrellaceae</taxon>
        <taxon>Ephemerocybe</taxon>
    </lineage>
</organism>
<feature type="region of interest" description="Disordered" evidence="2">
    <location>
        <begin position="56"/>
        <end position="145"/>
    </location>
</feature>